<name>A0AAE1DPE4_9GAST</name>
<dbReference type="AlphaFoldDB" id="A0AAE1DPE4"/>
<organism evidence="1 2">
    <name type="scientific">Elysia crispata</name>
    <name type="common">lettuce slug</name>
    <dbReference type="NCBI Taxonomy" id="231223"/>
    <lineage>
        <taxon>Eukaryota</taxon>
        <taxon>Metazoa</taxon>
        <taxon>Spiralia</taxon>
        <taxon>Lophotrochozoa</taxon>
        <taxon>Mollusca</taxon>
        <taxon>Gastropoda</taxon>
        <taxon>Heterobranchia</taxon>
        <taxon>Euthyneura</taxon>
        <taxon>Panpulmonata</taxon>
        <taxon>Sacoglossa</taxon>
        <taxon>Placobranchoidea</taxon>
        <taxon>Plakobranchidae</taxon>
        <taxon>Elysia</taxon>
    </lineage>
</organism>
<reference evidence="1" key="1">
    <citation type="journal article" date="2023" name="G3 (Bethesda)">
        <title>A reference genome for the long-term kleptoplast-retaining sea slug Elysia crispata morphotype clarki.</title>
        <authorList>
            <person name="Eastman K.E."/>
            <person name="Pendleton A.L."/>
            <person name="Shaikh M.A."/>
            <person name="Suttiyut T."/>
            <person name="Ogas R."/>
            <person name="Tomko P."/>
            <person name="Gavelis G."/>
            <person name="Widhalm J.R."/>
            <person name="Wisecaver J.H."/>
        </authorList>
    </citation>
    <scope>NUCLEOTIDE SEQUENCE</scope>
    <source>
        <strain evidence="1">ECLA1</strain>
    </source>
</reference>
<evidence type="ECO:0000313" key="2">
    <source>
        <dbReference type="Proteomes" id="UP001283361"/>
    </source>
</evidence>
<evidence type="ECO:0000313" key="1">
    <source>
        <dbReference type="EMBL" id="KAK3777405.1"/>
    </source>
</evidence>
<keyword evidence="2" id="KW-1185">Reference proteome</keyword>
<protein>
    <submittedName>
        <fullName evidence="1">Uncharacterized protein</fullName>
    </submittedName>
</protein>
<dbReference type="EMBL" id="JAWDGP010003079">
    <property type="protein sequence ID" value="KAK3777405.1"/>
    <property type="molecule type" value="Genomic_DNA"/>
</dbReference>
<accession>A0AAE1DPE4</accession>
<proteinExistence type="predicted"/>
<sequence>MGLAPELNLWPTTCPYLFPTYSNIFLCRDPQLIRNRLPVLSRTVLSNRRTQPPLAYKRSGCTVLTRRASVSITSSEPSATTRSCADFAVCGL</sequence>
<dbReference type="Proteomes" id="UP001283361">
    <property type="component" value="Unassembled WGS sequence"/>
</dbReference>
<gene>
    <name evidence="1" type="ORF">RRG08_032509</name>
</gene>
<comment type="caution">
    <text evidence="1">The sequence shown here is derived from an EMBL/GenBank/DDBJ whole genome shotgun (WGS) entry which is preliminary data.</text>
</comment>